<evidence type="ECO:0000259" key="1">
    <source>
        <dbReference type="PROSITE" id="PS50967"/>
    </source>
</evidence>
<dbReference type="PANTHER" id="PTHR47649:SF1">
    <property type="entry name" value="RIBONUCLEASE D"/>
    <property type="match status" value="1"/>
</dbReference>
<sequence length="299" mass="33138">MIDMIETQAALDASCDAAAEKPWVGLDTEFERIRTYYPRLCLVQMSTPEMTICVDPLADLDFSPLHALLANPGVVKIIHAARQDLEVLHIAFGSSTTPLFDTQIAAQLCGYREQIAYAELVKHVCEIDLPKQYTRTAWCRRPLSSGEVKYALDDARYLGAIYLDLKRRLEMLGRDSWVHEDCEGLTSPDIFASGPNRAIKKIQSGARGLDRVGQSAAFQLALWREEAAQSRDLPREWILTSKTLLAIAATLPGNTTDLEKIPELSASDYRRWSSAILAGVKAGAKQAAEYQPLAAFARP</sequence>
<gene>
    <name evidence="2" type="ORF">METZ01_LOCUS327147</name>
</gene>
<feature type="domain" description="HRDC" evidence="1">
    <location>
        <begin position="210"/>
        <end position="290"/>
    </location>
</feature>
<name>A0A382PLP3_9ZZZZ</name>
<accession>A0A382PLP3</accession>
<dbReference type="PANTHER" id="PTHR47649">
    <property type="entry name" value="RIBONUCLEASE D"/>
    <property type="match status" value="1"/>
</dbReference>
<dbReference type="Gene3D" id="1.10.150.80">
    <property type="entry name" value="HRDC domain"/>
    <property type="match status" value="1"/>
</dbReference>
<dbReference type="SMART" id="SM00341">
    <property type="entry name" value="HRDC"/>
    <property type="match status" value="1"/>
</dbReference>
<dbReference type="GO" id="GO:0003676">
    <property type="term" value="F:nucleic acid binding"/>
    <property type="evidence" value="ECO:0007669"/>
    <property type="project" value="InterPro"/>
</dbReference>
<evidence type="ECO:0000313" key="2">
    <source>
        <dbReference type="EMBL" id="SVC74293.1"/>
    </source>
</evidence>
<dbReference type="CDD" id="cd06142">
    <property type="entry name" value="RNaseD_exo"/>
    <property type="match status" value="1"/>
</dbReference>
<dbReference type="Pfam" id="PF00570">
    <property type="entry name" value="HRDC"/>
    <property type="match status" value="1"/>
</dbReference>
<dbReference type="InterPro" id="IPR002121">
    <property type="entry name" value="HRDC_dom"/>
</dbReference>
<dbReference type="Pfam" id="PF01612">
    <property type="entry name" value="DNA_pol_A_exo1"/>
    <property type="match status" value="1"/>
</dbReference>
<dbReference type="InterPro" id="IPR010997">
    <property type="entry name" value="HRDC-like_sf"/>
</dbReference>
<dbReference type="GO" id="GO:0006139">
    <property type="term" value="P:nucleobase-containing compound metabolic process"/>
    <property type="evidence" value="ECO:0007669"/>
    <property type="project" value="InterPro"/>
</dbReference>
<reference evidence="2" key="1">
    <citation type="submission" date="2018-05" db="EMBL/GenBank/DDBJ databases">
        <authorList>
            <person name="Lanie J.A."/>
            <person name="Ng W.-L."/>
            <person name="Kazmierczak K.M."/>
            <person name="Andrzejewski T.M."/>
            <person name="Davidsen T.M."/>
            <person name="Wayne K.J."/>
            <person name="Tettelin H."/>
            <person name="Glass J.I."/>
            <person name="Rusch D."/>
            <person name="Podicherti R."/>
            <person name="Tsui H.-C.T."/>
            <person name="Winkler M.E."/>
        </authorList>
    </citation>
    <scope>NUCLEOTIDE SEQUENCE</scope>
</reference>
<dbReference type="EMBL" id="UINC01108297">
    <property type="protein sequence ID" value="SVC74293.1"/>
    <property type="molecule type" value="Genomic_DNA"/>
</dbReference>
<dbReference type="InterPro" id="IPR036397">
    <property type="entry name" value="RNaseH_sf"/>
</dbReference>
<dbReference type="InterPro" id="IPR051086">
    <property type="entry name" value="RNase_D-like"/>
</dbReference>
<dbReference type="InterPro" id="IPR002562">
    <property type="entry name" value="3'-5'_exonuclease_dom"/>
</dbReference>
<dbReference type="SUPFAM" id="SSF47819">
    <property type="entry name" value="HRDC-like"/>
    <property type="match status" value="1"/>
</dbReference>
<dbReference type="AlphaFoldDB" id="A0A382PLP3"/>
<feature type="non-terminal residue" evidence="2">
    <location>
        <position position="299"/>
    </location>
</feature>
<dbReference type="GO" id="GO:0008408">
    <property type="term" value="F:3'-5' exonuclease activity"/>
    <property type="evidence" value="ECO:0007669"/>
    <property type="project" value="InterPro"/>
</dbReference>
<proteinExistence type="predicted"/>
<dbReference type="InterPro" id="IPR044876">
    <property type="entry name" value="HRDC_dom_sf"/>
</dbReference>
<dbReference type="InterPro" id="IPR012337">
    <property type="entry name" value="RNaseH-like_sf"/>
</dbReference>
<organism evidence="2">
    <name type="scientific">marine metagenome</name>
    <dbReference type="NCBI Taxonomy" id="408172"/>
    <lineage>
        <taxon>unclassified sequences</taxon>
        <taxon>metagenomes</taxon>
        <taxon>ecological metagenomes</taxon>
    </lineage>
</organism>
<dbReference type="PROSITE" id="PS50967">
    <property type="entry name" value="HRDC"/>
    <property type="match status" value="1"/>
</dbReference>
<protein>
    <recommendedName>
        <fullName evidence="1">HRDC domain-containing protein</fullName>
    </recommendedName>
</protein>
<dbReference type="GO" id="GO:0000166">
    <property type="term" value="F:nucleotide binding"/>
    <property type="evidence" value="ECO:0007669"/>
    <property type="project" value="InterPro"/>
</dbReference>
<dbReference type="SUPFAM" id="SSF53098">
    <property type="entry name" value="Ribonuclease H-like"/>
    <property type="match status" value="1"/>
</dbReference>
<dbReference type="Gene3D" id="3.30.420.10">
    <property type="entry name" value="Ribonuclease H-like superfamily/Ribonuclease H"/>
    <property type="match status" value="1"/>
</dbReference>
<dbReference type="SMART" id="SM00474">
    <property type="entry name" value="35EXOc"/>
    <property type="match status" value="1"/>
</dbReference>